<comment type="caution">
    <text evidence="4">The sequence shown here is derived from an EMBL/GenBank/DDBJ whole genome shotgun (WGS) entry which is preliminary data.</text>
</comment>
<evidence type="ECO:0000313" key="4">
    <source>
        <dbReference type="EMBL" id="GMM52515.1"/>
    </source>
</evidence>
<evidence type="ECO:0000313" key="5">
    <source>
        <dbReference type="Proteomes" id="UP001362899"/>
    </source>
</evidence>
<dbReference type="HAMAP" id="MF_01343_B">
    <property type="entry name" value="Ribosomal_uS15_B"/>
    <property type="match status" value="1"/>
</dbReference>
<dbReference type="SUPFAM" id="SSF47060">
    <property type="entry name" value="S15/NS1 RNA-binding domain"/>
    <property type="match status" value="1"/>
</dbReference>
<dbReference type="PANTHER" id="PTHR23321:SF26">
    <property type="entry name" value="SMALL RIBOSOMAL SUBUNIT PROTEIN US15M"/>
    <property type="match status" value="1"/>
</dbReference>
<proteinExistence type="inferred from homology"/>
<dbReference type="GO" id="GO:0005737">
    <property type="term" value="C:cytoplasm"/>
    <property type="evidence" value="ECO:0007669"/>
    <property type="project" value="UniProtKB-ARBA"/>
</dbReference>
<dbReference type="PANTHER" id="PTHR23321">
    <property type="entry name" value="RIBOSOMAL PROTEIN S15, BACTERIAL AND ORGANELLAR"/>
    <property type="match status" value="1"/>
</dbReference>
<evidence type="ECO:0000256" key="1">
    <source>
        <dbReference type="ARBA" id="ARBA00008434"/>
    </source>
</evidence>
<evidence type="ECO:0000256" key="3">
    <source>
        <dbReference type="ARBA" id="ARBA00023274"/>
    </source>
</evidence>
<dbReference type="CDD" id="cd00353">
    <property type="entry name" value="Ribosomal_S15p_S13e"/>
    <property type="match status" value="1"/>
</dbReference>
<dbReference type="AlphaFoldDB" id="A0AAV5RM54"/>
<dbReference type="InterPro" id="IPR009068">
    <property type="entry name" value="uS15_NS1_RNA-bd_sf"/>
</dbReference>
<dbReference type="InterPro" id="IPR005290">
    <property type="entry name" value="Ribosomal_uS15_bac-type"/>
</dbReference>
<dbReference type="NCBIfam" id="TIGR00952">
    <property type="entry name" value="S15_bact"/>
    <property type="match status" value="1"/>
</dbReference>
<keyword evidence="2 4" id="KW-0689">Ribosomal protein</keyword>
<dbReference type="Gene3D" id="1.10.287.10">
    <property type="entry name" value="S15/NS1, RNA-binding"/>
    <property type="match status" value="1"/>
</dbReference>
<dbReference type="SMART" id="SM01387">
    <property type="entry name" value="Ribosomal_S15"/>
    <property type="match status" value="1"/>
</dbReference>
<name>A0AAV5RM54_STABA</name>
<reference evidence="4 5" key="1">
    <citation type="journal article" date="2023" name="Elife">
        <title>Identification of key yeast species and microbe-microbe interactions impacting larval growth of Drosophila in the wild.</title>
        <authorList>
            <person name="Mure A."/>
            <person name="Sugiura Y."/>
            <person name="Maeda R."/>
            <person name="Honda K."/>
            <person name="Sakurai N."/>
            <person name="Takahashi Y."/>
            <person name="Watada M."/>
            <person name="Katoh T."/>
            <person name="Gotoh A."/>
            <person name="Gotoh Y."/>
            <person name="Taniguchi I."/>
            <person name="Nakamura K."/>
            <person name="Hayashi T."/>
            <person name="Katayama T."/>
            <person name="Uemura T."/>
            <person name="Hattori Y."/>
        </authorList>
    </citation>
    <scope>NUCLEOTIDE SEQUENCE [LARGE SCALE GENOMIC DNA]</scope>
    <source>
        <strain evidence="4 5">SB-73</strain>
    </source>
</reference>
<comment type="similarity">
    <text evidence="1">Belongs to the universal ribosomal protein uS15 family.</text>
</comment>
<sequence length="341" mass="38613">MLTYVSVKMLSVLRPVSMKVLALPAMPALAAVRAFHASESVQVRKKHLKRLNRLHKHWAKQMMKPEEEWVDPMLGRQKVPFIMRVKAQLNLANNQIDSLTPEYTAELIHGAEKAFSQRLAVDASTAGTAGNAGNADSVNISDNADEISDSSSELKTKLLDHQSEVQLRQREAVARIVSLQNTNQSQIRHQAISLAVNEFQRAPGDTGSPEVQAAVATIKILFMSTHAKEAKKDVKTKRALEQLVQNRRKILMYLRRENPQRYVWTIEKLGLKDETVCEEFHMSRRYLFKTQFYGDKTLPMPKTNKDTQKARDLAAKRAKADKYLARFNPQALLNRNSSNAV</sequence>
<evidence type="ECO:0000256" key="2">
    <source>
        <dbReference type="ARBA" id="ARBA00022980"/>
    </source>
</evidence>
<accession>A0AAV5RM54</accession>
<dbReference type="EMBL" id="BTGC01000008">
    <property type="protein sequence ID" value="GMM52515.1"/>
    <property type="molecule type" value="Genomic_DNA"/>
</dbReference>
<dbReference type="Pfam" id="PF00312">
    <property type="entry name" value="Ribosomal_S15"/>
    <property type="match status" value="1"/>
</dbReference>
<dbReference type="GO" id="GO:0006412">
    <property type="term" value="P:translation"/>
    <property type="evidence" value="ECO:0007669"/>
    <property type="project" value="InterPro"/>
</dbReference>
<dbReference type="GO" id="GO:0005840">
    <property type="term" value="C:ribosome"/>
    <property type="evidence" value="ECO:0007669"/>
    <property type="project" value="UniProtKB-KW"/>
</dbReference>
<keyword evidence="3" id="KW-0687">Ribonucleoprotein</keyword>
<dbReference type="Proteomes" id="UP001362899">
    <property type="component" value="Unassembled WGS sequence"/>
</dbReference>
<dbReference type="InterPro" id="IPR000589">
    <property type="entry name" value="Ribosomal_uS15"/>
</dbReference>
<protein>
    <submittedName>
        <fullName evidence="4">Mitochondrial 37S ribosomal protein</fullName>
    </submittedName>
</protein>
<dbReference type="GO" id="GO:1990904">
    <property type="term" value="C:ribonucleoprotein complex"/>
    <property type="evidence" value="ECO:0007669"/>
    <property type="project" value="UniProtKB-KW"/>
</dbReference>
<organism evidence="4 5">
    <name type="scientific">Starmerella bacillaris</name>
    <name type="common">Yeast</name>
    <name type="synonym">Candida zemplinina</name>
    <dbReference type="NCBI Taxonomy" id="1247836"/>
    <lineage>
        <taxon>Eukaryota</taxon>
        <taxon>Fungi</taxon>
        <taxon>Dikarya</taxon>
        <taxon>Ascomycota</taxon>
        <taxon>Saccharomycotina</taxon>
        <taxon>Dipodascomycetes</taxon>
        <taxon>Dipodascales</taxon>
        <taxon>Trichomonascaceae</taxon>
        <taxon>Starmerella</taxon>
    </lineage>
</organism>
<dbReference type="GO" id="GO:0003735">
    <property type="term" value="F:structural constituent of ribosome"/>
    <property type="evidence" value="ECO:0007669"/>
    <property type="project" value="InterPro"/>
</dbReference>
<keyword evidence="5" id="KW-1185">Reference proteome</keyword>
<gene>
    <name evidence="4" type="ORF">DASB73_034780</name>
</gene>